<feature type="domain" description="Nicotinate/nicotinamide phosphoribosyltransferase" evidence="8">
    <location>
        <begin position="184"/>
        <end position="510"/>
    </location>
</feature>
<name>A0AB39AJQ9_9CAUD</name>
<dbReference type="PANTHER" id="PTHR43816">
    <property type="entry name" value="NICOTINAMIDE PHOSPHORIBOSYLTRANSFERASE"/>
    <property type="match status" value="1"/>
</dbReference>
<dbReference type="NCBIfam" id="NF006629">
    <property type="entry name" value="PRK09198.1"/>
    <property type="match status" value="1"/>
</dbReference>
<dbReference type="InterPro" id="IPR036068">
    <property type="entry name" value="Nicotinate_pribotase-like_C"/>
</dbReference>
<comment type="pathway">
    <text evidence="5">Cofactor biosynthesis; NAD(+) biosynthesis; nicotinamide D-ribonucleotide from 5-phospho-alpha-D-ribose 1-diphosphate and nicotinamide: step 1/1.</text>
</comment>
<dbReference type="EC" id="2.4.2.12" evidence="6"/>
<keyword evidence="2" id="KW-0662">Pyridine nucleotide biosynthesis</keyword>
<dbReference type="EMBL" id="PP934186">
    <property type="protein sequence ID" value="XDG30933.1"/>
    <property type="molecule type" value="Genomic_DNA"/>
</dbReference>
<keyword evidence="4 9" id="KW-0808">Transferase</keyword>
<evidence type="ECO:0000256" key="6">
    <source>
        <dbReference type="ARBA" id="ARBA00035024"/>
    </source>
</evidence>
<dbReference type="InterPro" id="IPR016471">
    <property type="entry name" value="Nicotinamide_PRibTrfase"/>
</dbReference>
<dbReference type="GO" id="GO:0047280">
    <property type="term" value="F:nicotinamide phosphoribosyltransferase activity"/>
    <property type="evidence" value="ECO:0007669"/>
    <property type="project" value="UniProtKB-EC"/>
</dbReference>
<sequence length="529" mass="59660">MTINASWAQTDFYKMFHKSAYHPDITKVYSNYTSRNGRLSNVKDNKEVVFVGLQYFIKDVLIKEWNETFFNLPKYAAIRSIKRITDSCLGFDYDASHFEELHDLGYLPLEIKALPEGVSVPYGVPPVTFVNTVDGFQWLSNYIETSFSTENWLIQTSATTAREYLRNTIGAFDRAGLPHDLVPFMCHDFSMRGMGGRHAAAMSGFGHLCSFAGTDTIPAILFAEKYYNANVENELVGASVPATEHSTATSYITSMAEEKGITKLEAEVEYVRYLMGKVPTGILSHVSDSFDFWKFVSEGLPMLKDDILKRDGKLVVRPDSGDPVRVLTGYTEDEVEYNDKTKSWYKKPYDDSMFDSDGIYEAESVSEWEVKGLIECLGDIFGTTESPTGLKLLHDNIGAIYGDSITLERQKEIIKRLEAKGYAAMVVLGIGSYSYQYVTRDTHGSAVKATWVEKAGKGVDVFKDPKTDSKKKSAKGLLRIERENGKYMVYDQQTPEQEKQGLLETVFKDGKLIRETSLSEIRERVKQSL</sequence>
<dbReference type="InterPro" id="IPR041525">
    <property type="entry name" value="N/Namide_PRibTrfase"/>
</dbReference>
<dbReference type="Pfam" id="PF04095">
    <property type="entry name" value="NAPRTase"/>
    <property type="match status" value="1"/>
</dbReference>
<evidence type="ECO:0000256" key="2">
    <source>
        <dbReference type="ARBA" id="ARBA00022642"/>
    </source>
</evidence>
<dbReference type="SUPFAM" id="SSF51690">
    <property type="entry name" value="Nicotinate/Quinolinate PRTase C-terminal domain-like"/>
    <property type="match status" value="1"/>
</dbReference>
<evidence type="ECO:0000256" key="4">
    <source>
        <dbReference type="ARBA" id="ARBA00022679"/>
    </source>
</evidence>
<dbReference type="PANTHER" id="PTHR43816:SF1">
    <property type="entry name" value="NICOTINAMIDE PHOSPHORIBOSYLTRANSFERASE"/>
    <property type="match status" value="1"/>
</dbReference>
<dbReference type="InterPro" id="IPR013785">
    <property type="entry name" value="Aldolase_TIM"/>
</dbReference>
<dbReference type="GO" id="GO:0009435">
    <property type="term" value="P:NAD+ biosynthetic process"/>
    <property type="evidence" value="ECO:0007669"/>
    <property type="project" value="InterPro"/>
</dbReference>
<protein>
    <recommendedName>
        <fullName evidence="7">Nicotinamide phosphoribosyltransferase</fullName>
        <ecNumber evidence="6">2.4.2.12</ecNumber>
    </recommendedName>
</protein>
<evidence type="ECO:0000259" key="8">
    <source>
        <dbReference type="Pfam" id="PF04095"/>
    </source>
</evidence>
<evidence type="ECO:0000256" key="7">
    <source>
        <dbReference type="ARBA" id="ARBA00035036"/>
    </source>
</evidence>
<keyword evidence="3" id="KW-0328">Glycosyltransferase</keyword>
<dbReference type="Gene3D" id="3.20.20.70">
    <property type="entry name" value="Aldolase class I"/>
    <property type="match status" value="1"/>
</dbReference>
<proteinExistence type="inferred from homology"/>
<evidence type="ECO:0000256" key="3">
    <source>
        <dbReference type="ARBA" id="ARBA00022676"/>
    </source>
</evidence>
<evidence type="ECO:0000256" key="1">
    <source>
        <dbReference type="ARBA" id="ARBA00010897"/>
    </source>
</evidence>
<reference evidence="9" key="1">
    <citation type="submission" date="2024-06" db="EMBL/GenBank/DDBJ databases">
        <authorList>
            <person name="Yang R."/>
        </authorList>
    </citation>
    <scope>NUCLEOTIDE SEQUENCE</scope>
</reference>
<dbReference type="PIRSF" id="PIRSF005943">
    <property type="entry name" value="NMPRT"/>
    <property type="match status" value="1"/>
</dbReference>
<evidence type="ECO:0000256" key="5">
    <source>
        <dbReference type="ARBA" id="ARBA00035007"/>
    </source>
</evidence>
<accession>A0AB39AJQ9</accession>
<evidence type="ECO:0000313" key="9">
    <source>
        <dbReference type="EMBL" id="XDG30933.1"/>
    </source>
</evidence>
<comment type="similarity">
    <text evidence="1">Belongs to the NAPRTase family.</text>
</comment>
<organism evidence="9">
    <name type="scientific">Vibrio phage P018-4</name>
    <dbReference type="NCBI Taxonomy" id="3229728"/>
    <lineage>
        <taxon>Viruses</taxon>
        <taxon>Duplodnaviria</taxon>
        <taxon>Heunggongvirae</taxon>
        <taxon>Uroviricota</taxon>
        <taxon>Caudoviricetes</taxon>
    </lineage>
</organism>